<dbReference type="AlphaFoldDB" id="A0A934RL79"/>
<sequence length="110" mass="11966">MTLSWEPTEEAGPQQTFQIEHQPPGEESFLRHPGTDRTTVITGMAAGEHIFRVRAGENDPWSPPLTVECQYMARGQVNLLLILGGLVVLATAGAVVHGHLSSRSQPDELP</sequence>
<keyword evidence="2" id="KW-1133">Transmembrane helix</keyword>
<dbReference type="Proteomes" id="UP000604083">
    <property type="component" value="Unassembled WGS sequence"/>
</dbReference>
<evidence type="ECO:0000256" key="1">
    <source>
        <dbReference type="SAM" id="MobiDB-lite"/>
    </source>
</evidence>
<comment type="caution">
    <text evidence="3">The sequence shown here is derived from an EMBL/GenBank/DDBJ whole genome shotgun (WGS) entry which is preliminary data.</text>
</comment>
<gene>
    <name evidence="3" type="ORF">JIN78_02390</name>
</gene>
<evidence type="ECO:0000313" key="3">
    <source>
        <dbReference type="EMBL" id="MBK1832898.1"/>
    </source>
</evidence>
<keyword evidence="2" id="KW-0472">Membrane</keyword>
<proteinExistence type="predicted"/>
<accession>A0A934RL79</accession>
<keyword evidence="2" id="KW-0812">Transmembrane</keyword>
<feature type="transmembrane region" description="Helical" evidence="2">
    <location>
        <begin position="79"/>
        <end position="100"/>
    </location>
</feature>
<dbReference type="EMBL" id="JAENIO010000004">
    <property type="protein sequence ID" value="MBK1832898.1"/>
    <property type="molecule type" value="Genomic_DNA"/>
</dbReference>
<dbReference type="CDD" id="cd00063">
    <property type="entry name" value="FN3"/>
    <property type="match status" value="1"/>
</dbReference>
<dbReference type="InterPro" id="IPR003961">
    <property type="entry name" value="FN3_dom"/>
</dbReference>
<dbReference type="RefSeq" id="WP_200390333.1">
    <property type="nucleotide sequence ID" value="NZ_JAENIO010000004.1"/>
</dbReference>
<keyword evidence="4" id="KW-1185">Reference proteome</keyword>
<name>A0A934RL79_9BACT</name>
<evidence type="ECO:0000313" key="4">
    <source>
        <dbReference type="Proteomes" id="UP000604083"/>
    </source>
</evidence>
<feature type="region of interest" description="Disordered" evidence="1">
    <location>
        <begin position="1"/>
        <end position="33"/>
    </location>
</feature>
<organism evidence="3 4">
    <name type="scientific">Roseibacillus ishigakijimensis</name>
    <dbReference type="NCBI Taxonomy" id="454146"/>
    <lineage>
        <taxon>Bacteria</taxon>
        <taxon>Pseudomonadati</taxon>
        <taxon>Verrucomicrobiota</taxon>
        <taxon>Verrucomicrobiia</taxon>
        <taxon>Verrucomicrobiales</taxon>
        <taxon>Verrucomicrobiaceae</taxon>
        <taxon>Roseibacillus</taxon>
    </lineage>
</organism>
<evidence type="ECO:0000256" key="2">
    <source>
        <dbReference type="SAM" id="Phobius"/>
    </source>
</evidence>
<dbReference type="SUPFAM" id="SSF49265">
    <property type="entry name" value="Fibronectin type III"/>
    <property type="match status" value="1"/>
</dbReference>
<reference evidence="3" key="1">
    <citation type="submission" date="2021-01" db="EMBL/GenBank/DDBJ databases">
        <title>Modified the classification status of verrucomicrobia.</title>
        <authorList>
            <person name="Feng X."/>
        </authorList>
    </citation>
    <scope>NUCLEOTIDE SEQUENCE</scope>
    <source>
        <strain evidence="3">KCTC 12986</strain>
    </source>
</reference>
<dbReference type="InterPro" id="IPR036116">
    <property type="entry name" value="FN3_sf"/>
</dbReference>
<protein>
    <submittedName>
        <fullName evidence="3">Fibronectin type III domain-containing protein</fullName>
    </submittedName>
</protein>